<organism evidence="2">
    <name type="scientific">Edaphobacter paludis</name>
    <dbReference type="NCBI Taxonomy" id="3035702"/>
    <lineage>
        <taxon>Bacteria</taxon>
        <taxon>Pseudomonadati</taxon>
        <taxon>Acidobacteriota</taxon>
        <taxon>Terriglobia</taxon>
        <taxon>Terriglobales</taxon>
        <taxon>Acidobacteriaceae</taxon>
        <taxon>Edaphobacter</taxon>
    </lineage>
</organism>
<dbReference type="AlphaFoldDB" id="A0AAU7DBA0"/>
<dbReference type="EMBL" id="CP121195">
    <property type="protein sequence ID" value="XBH15307.1"/>
    <property type="molecule type" value="Genomic_DNA"/>
</dbReference>
<reference evidence="2" key="1">
    <citation type="submission" date="2023-03" db="EMBL/GenBank/DDBJ databases">
        <title>Edaphobacter sp.</title>
        <authorList>
            <person name="Huber K.J."/>
            <person name="Papendorf J."/>
            <person name="Pilke C."/>
            <person name="Bunk B."/>
            <person name="Sproeer C."/>
            <person name="Pester M."/>
        </authorList>
    </citation>
    <scope>NUCLEOTIDE SEQUENCE</scope>
    <source>
        <strain evidence="2">DSM 109920</strain>
    </source>
</reference>
<dbReference type="GO" id="GO:0016787">
    <property type="term" value="F:hydrolase activity"/>
    <property type="evidence" value="ECO:0007669"/>
    <property type="project" value="UniProtKB-KW"/>
</dbReference>
<dbReference type="RefSeq" id="WP_348270204.1">
    <property type="nucleotide sequence ID" value="NZ_CP121195.1"/>
</dbReference>
<dbReference type="InterPro" id="IPR024535">
    <property type="entry name" value="RHGA/B-epi-like_pectate_lyase"/>
</dbReference>
<dbReference type="InterPro" id="IPR012334">
    <property type="entry name" value="Pectin_lyas_fold"/>
</dbReference>
<dbReference type="Gene3D" id="2.160.20.10">
    <property type="entry name" value="Single-stranded right-handed beta-helix, Pectin lyase-like"/>
    <property type="match status" value="1"/>
</dbReference>
<sequence length="343" mass="36577">MKAFSQTPGQQVWNVRDFGAKGNGAGDDTDAIQAAFDAAAQGGTVFFPCGTYEVKASRPFTPHSGTIIRGAGMKCSIIRYASAKWNQTLFSLVYDQNSSYGSQIKFEDIMIQGRDIPGTTCVYAGSSGNPKTQHITFRDVKITQCDPGIKTGDLWYLVVDDSLLEWNHGSAVEFQEDNAVTGAFFVNGTRIGNNGGHGIVHDGKGVLVQLVVRDSEVSYNGGTEIVTGNARDAALESVWLEEDTSPRDGVDLTGCLACTVNEVHSDHACRGVVASTTSTNVRIVNSSFTNSLRTPISLKSGSTGEIHGNRADGPFQLPTTMVSSGNYAPALTPQTMLQTDACQ</sequence>
<proteinExistence type="predicted"/>
<keyword evidence="2" id="KW-0378">Hydrolase</keyword>
<feature type="domain" description="Rhamnogalacturonase A/B/Epimerase-like pectate lyase" evidence="1">
    <location>
        <begin position="13"/>
        <end position="91"/>
    </location>
</feature>
<protein>
    <submittedName>
        <fullName evidence="2">Glycosyl hydrolase family 28-related protein</fullName>
    </submittedName>
</protein>
<accession>A0AAU7DBA0</accession>
<evidence type="ECO:0000313" key="2">
    <source>
        <dbReference type="EMBL" id="XBH15307.1"/>
    </source>
</evidence>
<dbReference type="Pfam" id="PF12708">
    <property type="entry name" value="Pect-lyase_RHGA_epim"/>
    <property type="match status" value="1"/>
</dbReference>
<gene>
    <name evidence="2" type="ORF">P8936_11945</name>
</gene>
<evidence type="ECO:0000259" key="1">
    <source>
        <dbReference type="Pfam" id="PF12708"/>
    </source>
</evidence>
<dbReference type="SUPFAM" id="SSF51126">
    <property type="entry name" value="Pectin lyase-like"/>
    <property type="match status" value="1"/>
</dbReference>
<dbReference type="InterPro" id="IPR011050">
    <property type="entry name" value="Pectin_lyase_fold/virulence"/>
</dbReference>
<name>A0AAU7DBA0_9BACT</name>